<proteinExistence type="predicted"/>
<dbReference type="GO" id="GO:0046685">
    <property type="term" value="P:response to arsenic-containing substance"/>
    <property type="evidence" value="ECO:0007669"/>
    <property type="project" value="UniProtKB-KW"/>
</dbReference>
<dbReference type="CDD" id="cd16345">
    <property type="entry name" value="LMWP_ArsC"/>
    <property type="match status" value="1"/>
</dbReference>
<dbReference type="SMART" id="SM00226">
    <property type="entry name" value="LMWPc"/>
    <property type="match status" value="1"/>
</dbReference>
<dbReference type="PANTHER" id="PTHR43428">
    <property type="entry name" value="ARSENATE REDUCTASE"/>
    <property type="match status" value="1"/>
</dbReference>
<dbReference type="InterPro" id="IPR023485">
    <property type="entry name" value="Ptyr_pPase"/>
</dbReference>
<dbReference type="Pfam" id="PF01451">
    <property type="entry name" value="LMWPc"/>
    <property type="match status" value="1"/>
</dbReference>
<evidence type="ECO:0000256" key="1">
    <source>
        <dbReference type="ARBA" id="ARBA00022849"/>
    </source>
</evidence>
<organism evidence="3">
    <name type="scientific">freshwater metagenome</name>
    <dbReference type="NCBI Taxonomy" id="449393"/>
    <lineage>
        <taxon>unclassified sequences</taxon>
        <taxon>metagenomes</taxon>
        <taxon>ecological metagenomes</taxon>
    </lineage>
</organism>
<protein>
    <submittedName>
        <fullName evidence="3">Unannotated protein</fullName>
    </submittedName>
</protein>
<dbReference type="InterPro" id="IPR036196">
    <property type="entry name" value="Ptyr_pPase_sf"/>
</dbReference>
<reference evidence="3" key="1">
    <citation type="submission" date="2020-05" db="EMBL/GenBank/DDBJ databases">
        <authorList>
            <person name="Chiriac C."/>
            <person name="Salcher M."/>
            <person name="Ghai R."/>
            <person name="Kavagutti S V."/>
        </authorList>
    </citation>
    <scope>NUCLEOTIDE SEQUENCE</scope>
</reference>
<dbReference type="Gene3D" id="3.40.50.2300">
    <property type="match status" value="1"/>
</dbReference>
<dbReference type="EMBL" id="CAEZUX010000052">
    <property type="protein sequence ID" value="CAB4613913.1"/>
    <property type="molecule type" value="Genomic_DNA"/>
</dbReference>
<evidence type="ECO:0000259" key="2">
    <source>
        <dbReference type="SMART" id="SM00226"/>
    </source>
</evidence>
<sequence length="128" mass="13936">MSGVLFLCIHNAGRSQMAAGFAREISKGEVLILSGGSEPADQVNPVAIEVMNEVGIDIAGYVPQKFNDELLQSVDVIVTMGCGDTCPYIPGKKYIDWPLDDPKGQPLDVVRRIRDEIRGHVEELLGQL</sequence>
<gene>
    <name evidence="3" type="ORF">UFOPK1874_00603</name>
</gene>
<accession>A0A6J6HMY5</accession>
<evidence type="ECO:0000313" key="3">
    <source>
        <dbReference type="EMBL" id="CAB4613913.1"/>
    </source>
</evidence>
<dbReference type="PANTHER" id="PTHR43428:SF1">
    <property type="entry name" value="ARSENATE REDUCTASE"/>
    <property type="match status" value="1"/>
</dbReference>
<name>A0A6J6HMY5_9ZZZZ</name>
<dbReference type="SUPFAM" id="SSF52788">
    <property type="entry name" value="Phosphotyrosine protein phosphatases I"/>
    <property type="match status" value="1"/>
</dbReference>
<keyword evidence="1" id="KW-0059">Arsenical resistance</keyword>
<dbReference type="AlphaFoldDB" id="A0A6J6HMY5"/>
<feature type="domain" description="Phosphotyrosine protein phosphatase I" evidence="2">
    <location>
        <begin position="2"/>
        <end position="127"/>
    </location>
</feature>